<organism evidence="1">
    <name type="scientific">Sinorhizobium medicae</name>
    <dbReference type="NCBI Taxonomy" id="110321"/>
    <lineage>
        <taxon>Bacteria</taxon>
        <taxon>Pseudomonadati</taxon>
        <taxon>Pseudomonadota</taxon>
        <taxon>Alphaproteobacteria</taxon>
        <taxon>Hyphomicrobiales</taxon>
        <taxon>Rhizobiaceae</taxon>
        <taxon>Sinorhizobium/Ensifer group</taxon>
        <taxon>Sinorhizobium</taxon>
    </lineage>
</organism>
<reference evidence="1" key="1">
    <citation type="submission" date="2019-06" db="EMBL/GenBank/DDBJ databases">
        <authorList>
            <person name="Le Quere A."/>
            <person name="Colella S."/>
        </authorList>
    </citation>
    <scope>NUCLEOTIDE SEQUENCE</scope>
    <source>
        <strain evidence="1">EmedicaeMD41</strain>
    </source>
</reference>
<sequence length="64" mass="7391">MRLEEMLANFDVCVNVKISQRESFDRARPLPNTQRPETGPFATISVKRSHRLTAYLPRLMNCAL</sequence>
<proteinExistence type="predicted"/>
<gene>
    <name evidence="1" type="ORF">EMEDMD4_10186</name>
</gene>
<evidence type="ECO:0000313" key="1">
    <source>
        <dbReference type="EMBL" id="VTZ59010.1"/>
    </source>
</evidence>
<name>A0A508WNH7_9HYPH</name>
<accession>A0A508WNH7</accession>
<dbReference type="Proteomes" id="UP000507954">
    <property type="component" value="Unassembled WGS sequence"/>
</dbReference>
<protein>
    <submittedName>
        <fullName evidence="1">Uncharacterized protein</fullName>
    </submittedName>
</protein>
<dbReference type="EMBL" id="CABFNB010000001">
    <property type="protein sequence ID" value="VTZ59010.1"/>
    <property type="molecule type" value="Genomic_DNA"/>
</dbReference>
<dbReference type="AlphaFoldDB" id="A0A508WNH7"/>